<evidence type="ECO:0000256" key="3">
    <source>
        <dbReference type="ARBA" id="ARBA00022884"/>
    </source>
</evidence>
<dbReference type="GO" id="GO:0019843">
    <property type="term" value="F:rRNA binding"/>
    <property type="evidence" value="ECO:0007669"/>
    <property type="project" value="UniProtKB-UniRule"/>
</dbReference>
<accession>A0A173WEG4</accession>
<dbReference type="Proteomes" id="UP000095409">
    <property type="component" value="Unassembled WGS sequence"/>
</dbReference>
<evidence type="ECO:0000313" key="8">
    <source>
        <dbReference type="Proteomes" id="UP000095409"/>
    </source>
</evidence>
<dbReference type="GO" id="GO:0072344">
    <property type="term" value="P:rescue of stalled ribosome"/>
    <property type="evidence" value="ECO:0007669"/>
    <property type="project" value="UniProtKB-UniRule"/>
</dbReference>
<comment type="subunit">
    <text evidence="5">Associates with stalled 50S ribosomal subunits. Binds to RqcP.</text>
</comment>
<organism evidence="7 8">
    <name type="scientific">Blautia obeum</name>
    <dbReference type="NCBI Taxonomy" id="40520"/>
    <lineage>
        <taxon>Bacteria</taxon>
        <taxon>Bacillati</taxon>
        <taxon>Bacillota</taxon>
        <taxon>Clostridia</taxon>
        <taxon>Lachnospirales</taxon>
        <taxon>Lachnospiraceae</taxon>
        <taxon>Blautia</taxon>
    </lineage>
</organism>
<dbReference type="EMBL" id="CYZD01000001">
    <property type="protein sequence ID" value="CUN37346.1"/>
    <property type="molecule type" value="Genomic_DNA"/>
</dbReference>
<evidence type="ECO:0000256" key="2">
    <source>
        <dbReference type="ARBA" id="ARBA00022730"/>
    </source>
</evidence>
<dbReference type="GO" id="GO:0000049">
    <property type="term" value="F:tRNA binding"/>
    <property type="evidence" value="ECO:0007669"/>
    <property type="project" value="UniProtKB-UniRule"/>
</dbReference>
<gene>
    <name evidence="5" type="primary">rqcH</name>
    <name evidence="7" type="ORF">ERS852394_00057</name>
</gene>
<dbReference type="Pfam" id="PF05833">
    <property type="entry name" value="NFACT_N"/>
    <property type="match status" value="1"/>
</dbReference>
<dbReference type="PANTHER" id="PTHR15239">
    <property type="entry name" value="NUCLEAR EXPORT MEDIATOR FACTOR NEMF"/>
    <property type="match status" value="1"/>
</dbReference>
<dbReference type="GO" id="GO:0043023">
    <property type="term" value="F:ribosomal large subunit binding"/>
    <property type="evidence" value="ECO:0007669"/>
    <property type="project" value="UniProtKB-UniRule"/>
</dbReference>
<proteinExistence type="inferred from homology"/>
<dbReference type="InterPro" id="IPR010979">
    <property type="entry name" value="Ribosomal_uS13-like_H2TH"/>
</dbReference>
<dbReference type="InterPro" id="IPR051608">
    <property type="entry name" value="RQC_Subunit_NEMF"/>
</dbReference>
<protein>
    <recommendedName>
        <fullName evidence="5">Rqc2 homolog RqcH</fullName>
        <shortName evidence="5">RqcH</shortName>
    </recommendedName>
</protein>
<dbReference type="HAMAP" id="MF_00844_B">
    <property type="entry name" value="RqcH_B"/>
    <property type="match status" value="1"/>
</dbReference>
<dbReference type="PANTHER" id="PTHR15239:SF6">
    <property type="entry name" value="RIBOSOME QUALITY CONTROL COMPLEX SUBUNIT NEMF"/>
    <property type="match status" value="1"/>
</dbReference>
<dbReference type="SUPFAM" id="SSF46946">
    <property type="entry name" value="S13-like H2TH domain"/>
    <property type="match status" value="1"/>
</dbReference>
<evidence type="ECO:0000259" key="6">
    <source>
        <dbReference type="Pfam" id="PF05670"/>
    </source>
</evidence>
<keyword evidence="2 5" id="KW-0699">rRNA-binding</keyword>
<reference evidence="7 8" key="1">
    <citation type="submission" date="2015-09" db="EMBL/GenBank/DDBJ databases">
        <authorList>
            <consortium name="Pathogen Informatics"/>
        </authorList>
    </citation>
    <scope>NUCLEOTIDE SEQUENCE [LARGE SCALE GENOMIC DNA]</scope>
    <source>
        <strain evidence="7 8">2789STDY5608837</strain>
    </source>
</reference>
<dbReference type="AlphaFoldDB" id="A0A173WEG4"/>
<dbReference type="Pfam" id="PF05670">
    <property type="entry name" value="NFACT-R_1"/>
    <property type="match status" value="1"/>
</dbReference>
<name>A0A173WEG4_9FIRM</name>
<keyword evidence="3 5" id="KW-0694">RNA-binding</keyword>
<dbReference type="GO" id="GO:1990112">
    <property type="term" value="C:RQC complex"/>
    <property type="evidence" value="ECO:0007669"/>
    <property type="project" value="TreeGrafter"/>
</dbReference>
<feature type="domain" description="NFACT RNA-binding" evidence="6">
    <location>
        <begin position="461"/>
        <end position="555"/>
    </location>
</feature>
<sequence>MAFDGITIAAMVQELHKNLDNGRFNKIAQPESDALMITGKGANGQCRLFISASPSLPLIYFTGKNKPSPLTAPNFCMLLRKHLSSARIGSISQPGLERVVEFELEHLNELGDPCKKYLIVELMGKYSNIIFCDENRMILDSIKHVSSHMSSIREVLPGRDYFLPQTQEKYDPLTIAEEDFRNVVCKKPCNIAKAIYTTLTGISPLIAEEICYRASIDGNDAAQSLDENASVHLYHTFKRLIEQVQEGNFSPNIIYHGEEPVEYAVVPLTQYGPDYHSETFESVSEMLETYYASKEILTRIRQKSSDLRRIVQTALERNRKKLILQQKQMKDTAKKDKYKVYGELINTYGYGLEDGCKSFKALNYYTNEEITIPLDPAMTPGENSKKYFDRYGKLKRTEEALTEQIADTEAEIEHLESISNALDIARAENDLSQIKEELTEYGYIKKHYSNKKGQKAQAKSKPFHYISSDGFDIYVGKNNFQNDELTFKMATGNDWWFHAKKMAGSHVIVKTPDGEIPDRTFEEAGRLAAYYSKGRTAPKVEIDYIQKKHVKKPGGAKPGFVVYYTNYSLMAAPDITGIKEAPQS</sequence>
<comment type="function">
    <text evidence="5">Key component of the ribosome quality control system (RQC), a ribosome-associated complex that mediates the extraction of incompletely synthesized nascent chains from stalled ribosomes and their subsequent degradation. RqcH recruits Ala-charged tRNA, and with RqcP directs the elongation of stalled nascent chains on 50S ribosomal subunits, leading to non-templated C-terminal alanine extensions (Ala tail). The Ala tail promotes nascent chain degradation. May add between 1 and at least 8 Ala residues. Binds to stalled 50S ribosomal subunits.</text>
</comment>
<evidence type="ECO:0000256" key="1">
    <source>
        <dbReference type="ARBA" id="ARBA00022555"/>
    </source>
</evidence>
<keyword evidence="1 5" id="KW-0820">tRNA-binding</keyword>
<dbReference type="Gene3D" id="1.10.8.50">
    <property type="match status" value="1"/>
</dbReference>
<feature type="coiled-coil region" evidence="5">
    <location>
        <begin position="391"/>
        <end position="418"/>
    </location>
</feature>
<comment type="similarity">
    <text evidence="5">Belongs to the NEMF family.</text>
</comment>
<evidence type="ECO:0000256" key="4">
    <source>
        <dbReference type="ARBA" id="ARBA00022917"/>
    </source>
</evidence>
<keyword evidence="4 5" id="KW-0648">Protein biosynthesis</keyword>
<dbReference type="InterPro" id="IPR043682">
    <property type="entry name" value="RqcH_bacterial"/>
</dbReference>
<dbReference type="Gene3D" id="2.30.310.10">
    <property type="entry name" value="ibrinogen binding protein from staphylococcus aureus domain"/>
    <property type="match status" value="1"/>
</dbReference>
<keyword evidence="5" id="KW-0175">Coiled coil</keyword>
<dbReference type="RefSeq" id="WP_055065396.1">
    <property type="nucleotide sequence ID" value="NZ_CYZD01000001.1"/>
</dbReference>
<dbReference type="InterPro" id="IPR008532">
    <property type="entry name" value="NFACT_RNA-bd"/>
</dbReference>
<evidence type="ECO:0000256" key="5">
    <source>
        <dbReference type="HAMAP-Rule" id="MF_00844"/>
    </source>
</evidence>
<evidence type="ECO:0000313" key="7">
    <source>
        <dbReference type="EMBL" id="CUN37346.1"/>
    </source>
</evidence>